<protein>
    <submittedName>
        <fullName evidence="1">Uncharacterized protein</fullName>
    </submittedName>
</protein>
<dbReference type="EMBL" id="JACHLI010000001">
    <property type="protein sequence ID" value="MBB4861501.1"/>
    <property type="molecule type" value="Genomic_DNA"/>
</dbReference>
<dbReference type="Proteomes" id="UP000566995">
    <property type="component" value="Unassembled WGS sequence"/>
</dbReference>
<name>A0A7W7NYI8_PSENT</name>
<organism evidence="1 2">
    <name type="scientific">Pseudomonas nitroreducens</name>
    <dbReference type="NCBI Taxonomy" id="46680"/>
    <lineage>
        <taxon>Bacteria</taxon>
        <taxon>Pseudomonadati</taxon>
        <taxon>Pseudomonadota</taxon>
        <taxon>Gammaproteobacteria</taxon>
        <taxon>Pseudomonadales</taxon>
        <taxon>Pseudomonadaceae</taxon>
        <taxon>Pseudomonas</taxon>
    </lineage>
</organism>
<gene>
    <name evidence="1" type="ORF">HNP46_000312</name>
</gene>
<dbReference type="RefSeq" id="WP_184585761.1">
    <property type="nucleotide sequence ID" value="NZ_JACHLI010000001.1"/>
</dbReference>
<accession>A0A7W7NYI8</accession>
<reference evidence="1 2" key="1">
    <citation type="submission" date="2020-08" db="EMBL/GenBank/DDBJ databases">
        <title>Functional genomics of gut bacteria from endangered species of beetles.</title>
        <authorList>
            <person name="Carlos-Shanley C."/>
        </authorList>
    </citation>
    <scope>NUCLEOTIDE SEQUENCE [LARGE SCALE GENOMIC DNA]</scope>
    <source>
        <strain evidence="1 2">S00179</strain>
    </source>
</reference>
<evidence type="ECO:0000313" key="2">
    <source>
        <dbReference type="Proteomes" id="UP000566995"/>
    </source>
</evidence>
<dbReference type="AlphaFoldDB" id="A0A7W7NYI8"/>
<evidence type="ECO:0000313" key="1">
    <source>
        <dbReference type="EMBL" id="MBB4861501.1"/>
    </source>
</evidence>
<sequence>MTSSEELQALIGRAQALGAKVYCQYDMDTLRSEGRYIVTSIQVTGLPGCGPNPMPPIAAAERLRELTSRSKMH</sequence>
<comment type="caution">
    <text evidence="1">The sequence shown here is derived from an EMBL/GenBank/DDBJ whole genome shotgun (WGS) entry which is preliminary data.</text>
</comment>
<proteinExistence type="predicted"/>